<dbReference type="PROSITE" id="PS00606">
    <property type="entry name" value="KS3_1"/>
    <property type="match status" value="1"/>
</dbReference>
<protein>
    <submittedName>
        <fullName evidence="7">NAD-dependent epimerase/dehydratase family protein</fullName>
    </submittedName>
</protein>
<accession>A0A8A1UVV5</accession>
<dbReference type="GO" id="GO:0071770">
    <property type="term" value="P:DIM/DIP cell wall layer assembly"/>
    <property type="evidence" value="ECO:0007669"/>
    <property type="project" value="TreeGrafter"/>
</dbReference>
<reference evidence="7" key="1">
    <citation type="submission" date="2012-12" db="EMBL/GenBank/DDBJ databases">
        <authorList>
            <person name="Pethick F.E."/>
            <person name="MacFadyen A.C."/>
            <person name="Tang Z."/>
            <person name="Sangal V."/>
            <person name="Tze-Tze L."/>
            <person name="Chu J."/>
            <person name="Guo M."/>
            <person name="Kirby R."/>
            <person name="Hoskisson P.A."/>
            <person name="Herron P.R."/>
            <person name="Hunter I.S."/>
        </authorList>
    </citation>
    <scope>NUCLEOTIDE SEQUENCE</scope>
    <source>
        <strain evidence="7">ATCC 10970</strain>
    </source>
</reference>
<dbReference type="InterPro" id="IPR010080">
    <property type="entry name" value="Thioester_reductase-like_dom"/>
</dbReference>
<dbReference type="InterPro" id="IPR016039">
    <property type="entry name" value="Thiolase-like"/>
</dbReference>
<evidence type="ECO:0000256" key="2">
    <source>
        <dbReference type="ARBA" id="ARBA00022553"/>
    </source>
</evidence>
<dbReference type="AlphaFoldDB" id="A0A8A1UVV5"/>
<proteinExistence type="predicted"/>
<dbReference type="InterPro" id="IPR014030">
    <property type="entry name" value="Ketoacyl_synth_N"/>
</dbReference>
<dbReference type="Pfam" id="PF22621">
    <property type="entry name" value="CurL-like_PKS_C"/>
    <property type="match status" value="1"/>
</dbReference>
<reference evidence="7" key="3">
    <citation type="journal article" date="2021" name="bioRxiv">
        <title>Bilateral symmetry of linear streptomycete chromosomes.</title>
        <authorList>
            <person name="Algora-Gallardo L."/>
            <person name="Schniete J.K."/>
            <person name="Mark D.R."/>
            <person name="Hunter I.S."/>
            <person name="Herron P.R."/>
        </authorList>
    </citation>
    <scope>NUCLEOTIDE SEQUENCE</scope>
    <source>
        <strain evidence="7">ATCC 10970</strain>
    </source>
</reference>
<keyword evidence="3" id="KW-0808">Transferase</keyword>
<dbReference type="Pfam" id="PF02801">
    <property type="entry name" value="Ketoacyl-synt_C"/>
    <property type="match status" value="1"/>
</dbReference>
<dbReference type="SUPFAM" id="SSF51735">
    <property type="entry name" value="NAD(P)-binding Rossmann-fold domains"/>
    <property type="match status" value="1"/>
</dbReference>
<dbReference type="CDD" id="cd00833">
    <property type="entry name" value="PKS"/>
    <property type="match status" value="1"/>
</dbReference>
<keyword evidence="1" id="KW-0596">Phosphopantetheine</keyword>
<dbReference type="InterPro" id="IPR013120">
    <property type="entry name" value="FAR_NAD-bd"/>
</dbReference>
<evidence type="ECO:0000256" key="4">
    <source>
        <dbReference type="ARBA" id="ARBA00023315"/>
    </source>
</evidence>
<dbReference type="GeneID" id="66857890"/>
<dbReference type="RefSeq" id="WP_030185025.1">
    <property type="nucleotide sequence ID" value="NZ_CP048261.1"/>
</dbReference>
<dbReference type="Gene3D" id="3.40.50.720">
    <property type="entry name" value="NAD(P)-binding Rossmann-like Domain"/>
    <property type="match status" value="1"/>
</dbReference>
<reference evidence="7" key="2">
    <citation type="submission" date="2020-01" db="EMBL/GenBank/DDBJ databases">
        <authorList>
            <person name="Algora L."/>
            <person name="Schniete J.K."/>
            <person name="MacFadyen A."/>
            <person name="Hoskisson P.A."/>
            <person name="Hunter I.S."/>
            <person name="Herron P.R."/>
        </authorList>
    </citation>
    <scope>NUCLEOTIDE SEQUENCE</scope>
    <source>
        <strain evidence="7">ATCC 10970</strain>
    </source>
</reference>
<dbReference type="PANTHER" id="PTHR43775">
    <property type="entry name" value="FATTY ACID SYNTHASE"/>
    <property type="match status" value="1"/>
</dbReference>
<evidence type="ECO:0000256" key="3">
    <source>
        <dbReference type="ARBA" id="ARBA00022679"/>
    </source>
</evidence>
<dbReference type="PANTHER" id="PTHR43775:SF37">
    <property type="entry name" value="SI:DKEY-61P9.11"/>
    <property type="match status" value="1"/>
</dbReference>
<dbReference type="GO" id="GO:0005886">
    <property type="term" value="C:plasma membrane"/>
    <property type="evidence" value="ECO:0007669"/>
    <property type="project" value="TreeGrafter"/>
</dbReference>
<dbReference type="NCBIfam" id="TIGR01746">
    <property type="entry name" value="Thioester-redct"/>
    <property type="match status" value="1"/>
</dbReference>
<feature type="domain" description="Carrier" evidence="5">
    <location>
        <begin position="662"/>
        <end position="738"/>
    </location>
</feature>
<dbReference type="Gene3D" id="1.10.1240.100">
    <property type="match status" value="1"/>
</dbReference>
<dbReference type="InterPro" id="IPR009081">
    <property type="entry name" value="PP-bd_ACP"/>
</dbReference>
<dbReference type="GO" id="GO:0006633">
    <property type="term" value="P:fatty acid biosynthetic process"/>
    <property type="evidence" value="ECO:0007669"/>
    <property type="project" value="InterPro"/>
</dbReference>
<keyword evidence="2" id="KW-0597">Phosphoprotein</keyword>
<keyword evidence="4" id="KW-0012">Acyltransferase</keyword>
<gene>
    <name evidence="7" type="ORF">SRIM_027965</name>
</gene>
<dbReference type="GO" id="GO:0004312">
    <property type="term" value="F:fatty acid synthase activity"/>
    <property type="evidence" value="ECO:0007669"/>
    <property type="project" value="TreeGrafter"/>
</dbReference>
<dbReference type="Pfam" id="PF07993">
    <property type="entry name" value="NAD_binding_4"/>
    <property type="match status" value="1"/>
</dbReference>
<dbReference type="InterPro" id="IPR018201">
    <property type="entry name" value="Ketoacyl_synth_AS"/>
</dbReference>
<dbReference type="SMART" id="SM00825">
    <property type="entry name" value="PKS_KS"/>
    <property type="match status" value="1"/>
</dbReference>
<dbReference type="Proteomes" id="UP000011074">
    <property type="component" value="Chromosome"/>
</dbReference>
<evidence type="ECO:0000256" key="1">
    <source>
        <dbReference type="ARBA" id="ARBA00022450"/>
    </source>
</evidence>
<dbReference type="PROSITE" id="PS52004">
    <property type="entry name" value="KS3_2"/>
    <property type="match status" value="1"/>
</dbReference>
<sequence length="1144" mass="120848">MNSETAVAVVGVGCRFPEAATPEEFWSNLDKGVVSLRDIPAEDLRRCGVSAETAAAPGFVTRAGWVGDPELFAAEFFGYPPVEAELIDPQQRLFLEACWEGLERAGHLPNGANGPQVGVFAGASNSTYNTLLQYARARTEGPAAFDDLTLQLGGGIDFMAPRVSYKLGLRGPSMAVQTACSSSLTAVHYAVLSLLSEECDIALAGGSGLSYPSVGYQYQPGGVLSEDGYCRAFDIRSTGTGAGSGIGVVVLRRLADALADGDPVLAVIRGSAVGNDGAHRPGFTAPSPDGLASVVAAALAVAGTDPADLRYAEAHGSGTPLGDQVELRGLIDGLRAAGGRPAERGRCALGTVKANIGHAGSAAGIAGLIKAIHVARTGHLVPHPMFEHARDPGVLADSPFYVPTDLEHCTDPGRQVLVNSMGLGGANASVVLAPPPEPVRPSAPARPVVRLQLSARTRTELDALSRLLADEIDQDRAPAGDIAHTLRVGRQDFTERRVVTAPADRLAAALRLPRPPAARTVRAGTRRPVLAVTAAGKRAEEIRTALLAALGRRTEQHDTVPAALPADAYLIVVGEAEGRPGRYVIPAEDGADLAELIAAALADAWLHGVPVDARAMDDGTGRRVTLPTYPFTRRRCSALDDSVFAVPGAAPQEPARPSTPAGRPAGLEGELIALWEELFGTGGIGLHDTFGALGGTSLLGLRMTLEVQERYGTLLNLHRTGGSQATVARVAEAIRGASARTDSEPTGTADAALIDADLALELPPLAPRETPPGTDVLLTGATGFVGAFLLHELLQDPGYRDSRVYCLVRADDEVHGRRRLRETAERFRLPEPDPDRVRVVPGDLRDIAEICESYGDGELARRIGHVVHCGAHVVFTEPYEVLRPANTLATYHLLGWMRRHGIADISYISTLAACGQALGSEGRLLERREQPLDPDAGGYGISKWVSERLLDQAERDGMRVRVFRPGLIGGDTATGACNDLDLLWRLIAACLAIGAHPADDMPLPVAPIDLVARAVVRLGREPGSVGRAYHLVGEDTTTFAALFAELAALGAPTRGVPVAEWARLAGRRALETGDPVLSTMALYETHDLDTPRVDVESRLWRPWLDDHGLDPRLDGERTLRALRHLAGRPAFAGLLTDVTEGAAQ</sequence>
<dbReference type="InterPro" id="IPR050091">
    <property type="entry name" value="PKS_NRPS_Biosynth_Enz"/>
</dbReference>
<feature type="domain" description="Ketosynthase family 3 (KS3)" evidence="6">
    <location>
        <begin position="4"/>
        <end position="434"/>
    </location>
</feature>
<dbReference type="Gene3D" id="3.40.47.10">
    <property type="match status" value="1"/>
</dbReference>
<name>A0A8A1UVV5_STRR1</name>
<dbReference type="InterPro" id="IPR020841">
    <property type="entry name" value="PKS_Beta-ketoAc_synthase_dom"/>
</dbReference>
<dbReference type="PROSITE" id="PS50075">
    <property type="entry name" value="CARRIER"/>
    <property type="match status" value="1"/>
</dbReference>
<dbReference type="SUPFAM" id="SSF53901">
    <property type="entry name" value="Thiolase-like"/>
    <property type="match status" value="1"/>
</dbReference>
<dbReference type="EMBL" id="CP048261">
    <property type="protein sequence ID" value="QST83491.1"/>
    <property type="molecule type" value="Genomic_DNA"/>
</dbReference>
<dbReference type="InterPro" id="IPR036291">
    <property type="entry name" value="NAD(P)-bd_dom_sf"/>
</dbReference>
<evidence type="ECO:0000259" key="6">
    <source>
        <dbReference type="PROSITE" id="PS52004"/>
    </source>
</evidence>
<dbReference type="SUPFAM" id="SSF47336">
    <property type="entry name" value="ACP-like"/>
    <property type="match status" value="1"/>
</dbReference>
<dbReference type="Pfam" id="PF00109">
    <property type="entry name" value="ketoacyl-synt"/>
    <property type="match status" value="1"/>
</dbReference>
<dbReference type="GO" id="GO:0005737">
    <property type="term" value="C:cytoplasm"/>
    <property type="evidence" value="ECO:0007669"/>
    <property type="project" value="TreeGrafter"/>
</dbReference>
<dbReference type="GO" id="GO:0004315">
    <property type="term" value="F:3-oxoacyl-[acyl-carrier-protein] synthase activity"/>
    <property type="evidence" value="ECO:0007669"/>
    <property type="project" value="InterPro"/>
</dbReference>
<evidence type="ECO:0000313" key="8">
    <source>
        <dbReference type="Proteomes" id="UP000011074"/>
    </source>
</evidence>
<organism evidence="7 8">
    <name type="scientific">Streptomyces rimosus subsp. rimosus (strain ATCC 10970 / DSM 40260 / JCM 4667 / NRRL 2234)</name>
    <dbReference type="NCBI Taxonomy" id="1265868"/>
    <lineage>
        <taxon>Bacteria</taxon>
        <taxon>Bacillati</taxon>
        <taxon>Actinomycetota</taxon>
        <taxon>Actinomycetes</taxon>
        <taxon>Kitasatosporales</taxon>
        <taxon>Streptomycetaceae</taxon>
        <taxon>Streptomyces</taxon>
    </lineage>
</organism>
<dbReference type="Gene3D" id="1.10.1200.10">
    <property type="entry name" value="ACP-like"/>
    <property type="match status" value="1"/>
</dbReference>
<dbReference type="InterPro" id="IPR036736">
    <property type="entry name" value="ACP-like_sf"/>
</dbReference>
<evidence type="ECO:0000313" key="7">
    <source>
        <dbReference type="EMBL" id="QST83491.1"/>
    </source>
</evidence>
<dbReference type="InterPro" id="IPR014031">
    <property type="entry name" value="Ketoacyl_synth_C"/>
</dbReference>
<evidence type="ECO:0000259" key="5">
    <source>
        <dbReference type="PROSITE" id="PS50075"/>
    </source>
</evidence>